<dbReference type="InterPro" id="IPR006640">
    <property type="entry name" value="SprT-like_domain"/>
</dbReference>
<feature type="compositionally biased region" description="Low complexity" evidence="1">
    <location>
        <begin position="161"/>
        <end position="180"/>
    </location>
</feature>
<name>A0ABR7GP61_9FIRM</name>
<dbReference type="Pfam" id="PF10263">
    <property type="entry name" value="SprT-like"/>
    <property type="match status" value="1"/>
</dbReference>
<sequence length="215" mass="24188">MKQTIKTSRTAGYLEKLFRTLNERYFDNSIEEPIITIQSTPRAYGHITVAKAWRKGNGDLRHELNIAAGTLDRPIEEIVATVLHEMVHLANLQAGVRDCSRSGTYHNKRFKTTAEACDLRIEYDPRIGWSVTSPTEALIDFIISNGWEDIRMSREDGCISRTPGRGSPDRTPTTPTTPKKSSTRKYICPGCKMSVRATREVNIICGDCGLKMVRV</sequence>
<proteinExistence type="predicted"/>
<evidence type="ECO:0000313" key="3">
    <source>
        <dbReference type="EMBL" id="MBC5696105.1"/>
    </source>
</evidence>
<organism evidence="3 4">
    <name type="scientific">Agathobaculum hominis</name>
    <dbReference type="NCBI Taxonomy" id="2763014"/>
    <lineage>
        <taxon>Bacteria</taxon>
        <taxon>Bacillati</taxon>
        <taxon>Bacillota</taxon>
        <taxon>Clostridia</taxon>
        <taxon>Eubacteriales</taxon>
        <taxon>Butyricicoccaceae</taxon>
        <taxon>Agathobaculum</taxon>
    </lineage>
</organism>
<reference evidence="3 4" key="1">
    <citation type="submission" date="2020-08" db="EMBL/GenBank/DDBJ databases">
        <title>Genome public.</title>
        <authorList>
            <person name="Liu C."/>
            <person name="Sun Q."/>
        </authorList>
    </citation>
    <scope>NUCLEOTIDE SEQUENCE [LARGE SCALE GENOMIC DNA]</scope>
    <source>
        <strain evidence="3 4">M2</strain>
    </source>
</reference>
<feature type="domain" description="SprT-like" evidence="2">
    <location>
        <begin position="14"/>
        <end position="117"/>
    </location>
</feature>
<evidence type="ECO:0000313" key="4">
    <source>
        <dbReference type="Proteomes" id="UP000641741"/>
    </source>
</evidence>
<dbReference type="EMBL" id="JACOPK010000008">
    <property type="protein sequence ID" value="MBC5696105.1"/>
    <property type="molecule type" value="Genomic_DNA"/>
</dbReference>
<accession>A0ABR7GP61</accession>
<keyword evidence="4" id="KW-1185">Reference proteome</keyword>
<comment type="caution">
    <text evidence="3">The sequence shown here is derived from an EMBL/GenBank/DDBJ whole genome shotgun (WGS) entry which is preliminary data.</text>
</comment>
<protein>
    <submittedName>
        <fullName evidence="3">SprT-like domain-containing protein</fullName>
    </submittedName>
</protein>
<dbReference type="Proteomes" id="UP000641741">
    <property type="component" value="Unassembled WGS sequence"/>
</dbReference>
<feature type="region of interest" description="Disordered" evidence="1">
    <location>
        <begin position="157"/>
        <end position="184"/>
    </location>
</feature>
<gene>
    <name evidence="3" type="ORF">H8S02_09125</name>
</gene>
<evidence type="ECO:0000259" key="2">
    <source>
        <dbReference type="Pfam" id="PF10263"/>
    </source>
</evidence>
<evidence type="ECO:0000256" key="1">
    <source>
        <dbReference type="SAM" id="MobiDB-lite"/>
    </source>
</evidence>